<dbReference type="PROSITE" id="PS50164">
    <property type="entry name" value="GIY_YIG"/>
    <property type="match status" value="1"/>
</dbReference>
<feature type="non-terminal residue" evidence="3">
    <location>
        <position position="1"/>
    </location>
</feature>
<name>E1ZVN8_CAMFO</name>
<evidence type="ECO:0000313" key="3">
    <source>
        <dbReference type="EMBL" id="EFN74754.1"/>
    </source>
</evidence>
<proteinExistence type="predicted"/>
<organism evidence="4">
    <name type="scientific">Camponotus floridanus</name>
    <name type="common">Florida carpenter ant</name>
    <dbReference type="NCBI Taxonomy" id="104421"/>
    <lineage>
        <taxon>Eukaryota</taxon>
        <taxon>Metazoa</taxon>
        <taxon>Ecdysozoa</taxon>
        <taxon>Arthropoda</taxon>
        <taxon>Hexapoda</taxon>
        <taxon>Insecta</taxon>
        <taxon>Pterygota</taxon>
        <taxon>Neoptera</taxon>
        <taxon>Endopterygota</taxon>
        <taxon>Hymenoptera</taxon>
        <taxon>Apocrita</taxon>
        <taxon>Aculeata</taxon>
        <taxon>Formicoidea</taxon>
        <taxon>Formicidae</taxon>
        <taxon>Formicinae</taxon>
        <taxon>Camponotus</taxon>
    </lineage>
</organism>
<evidence type="ECO:0000259" key="2">
    <source>
        <dbReference type="PROSITE" id="PS50878"/>
    </source>
</evidence>
<sequence length="389" mass="45663">VKNPDLIDRLPNIYIGNNFQLISLDVISFFTNIPIEEALVCIEHIWDDISHSCDVTKNEFMLAVRFVLRSTFFKFNNKIYEQTHGILMGSPLSPVVADIFLRDLEKKALNLLSYRPAFYFRYVDDVAMSLPEDEINNTLDIFNSFHPRIQFSVEIGVNNCLNFLDVTMIVVNNRIYCDWFHKKSFSGRYLNFHSQHPMNQKRRTIISLIDKAFLLSDPVFHKKNIEFIVDTLLRNSYPLITIFKVINQQVKYLIKKNKNNSSNQAKQDQDSGENASYFVLPFYSNISDKFNKITRNTNIKVAFFSENKLNIFIKTHKDPIPKLDNNNVVYGINCLNCEAMYIGQTKRKLKTRISEHRRNLNMKTKGQFVITDHCLDYNYAFDWDKIRIL</sequence>
<dbReference type="Pfam" id="PF26215">
    <property type="entry name" value="HTH_animal"/>
    <property type="match status" value="1"/>
</dbReference>
<reference evidence="3 4" key="1">
    <citation type="journal article" date="2010" name="Science">
        <title>Genomic comparison of the ants Camponotus floridanus and Harpegnathos saltator.</title>
        <authorList>
            <person name="Bonasio R."/>
            <person name="Zhang G."/>
            <person name="Ye C."/>
            <person name="Mutti N.S."/>
            <person name="Fang X."/>
            <person name="Qin N."/>
            <person name="Donahue G."/>
            <person name="Yang P."/>
            <person name="Li Q."/>
            <person name="Li C."/>
            <person name="Zhang P."/>
            <person name="Huang Z."/>
            <person name="Berger S.L."/>
            <person name="Reinberg D."/>
            <person name="Wang J."/>
            <person name="Liebig J."/>
        </authorList>
    </citation>
    <scope>NUCLEOTIDE SEQUENCE [LARGE SCALE GENOMIC DNA]</scope>
    <source>
        <strain evidence="4">C129</strain>
    </source>
</reference>
<dbReference type="InterPro" id="IPR058912">
    <property type="entry name" value="HTH_animal"/>
</dbReference>
<keyword evidence="4" id="KW-1185">Reference proteome</keyword>
<accession>E1ZVN8</accession>
<protein>
    <recommendedName>
        <fullName evidence="5">Reverse transcriptase domain-containing protein</fullName>
    </recommendedName>
</protein>
<dbReference type="OrthoDB" id="7551446at2759"/>
<dbReference type="PANTHER" id="PTHR21301">
    <property type="entry name" value="REVERSE TRANSCRIPTASE"/>
    <property type="match status" value="1"/>
</dbReference>
<dbReference type="Gene3D" id="3.40.1440.10">
    <property type="entry name" value="GIY-YIG endonuclease"/>
    <property type="match status" value="1"/>
</dbReference>
<dbReference type="InterPro" id="IPR043502">
    <property type="entry name" value="DNA/RNA_pol_sf"/>
</dbReference>
<dbReference type="CDD" id="cd10442">
    <property type="entry name" value="GIY-YIG_PLEs"/>
    <property type="match status" value="1"/>
</dbReference>
<feature type="domain" description="GIY-YIG" evidence="1">
    <location>
        <begin position="325"/>
        <end position="389"/>
    </location>
</feature>
<dbReference type="InterPro" id="IPR000477">
    <property type="entry name" value="RT_dom"/>
</dbReference>
<evidence type="ECO:0000313" key="4">
    <source>
        <dbReference type="Proteomes" id="UP000000311"/>
    </source>
</evidence>
<dbReference type="InterPro" id="IPR035901">
    <property type="entry name" value="GIY-YIG_endonuc_sf"/>
</dbReference>
<feature type="domain" description="Reverse transcriptase" evidence="2">
    <location>
        <begin position="1"/>
        <end position="190"/>
    </location>
</feature>
<dbReference type="GO" id="GO:0071897">
    <property type="term" value="P:DNA biosynthetic process"/>
    <property type="evidence" value="ECO:0007669"/>
    <property type="project" value="UniProtKB-ARBA"/>
</dbReference>
<feature type="non-terminal residue" evidence="3">
    <location>
        <position position="389"/>
    </location>
</feature>
<evidence type="ECO:0008006" key="5">
    <source>
        <dbReference type="Google" id="ProtNLM"/>
    </source>
</evidence>
<dbReference type="EMBL" id="GL434577">
    <property type="protein sequence ID" value="EFN74754.1"/>
    <property type="molecule type" value="Genomic_DNA"/>
</dbReference>
<gene>
    <name evidence="3" type="ORF">EAG_01936</name>
</gene>
<dbReference type="SUPFAM" id="SSF82771">
    <property type="entry name" value="GIY-YIG endonuclease"/>
    <property type="match status" value="1"/>
</dbReference>
<dbReference type="PROSITE" id="PS50878">
    <property type="entry name" value="RT_POL"/>
    <property type="match status" value="1"/>
</dbReference>
<dbReference type="SUPFAM" id="SSF56672">
    <property type="entry name" value="DNA/RNA polymerases"/>
    <property type="match status" value="1"/>
</dbReference>
<evidence type="ECO:0000259" key="1">
    <source>
        <dbReference type="PROSITE" id="PS50164"/>
    </source>
</evidence>
<dbReference type="InterPro" id="IPR000305">
    <property type="entry name" value="GIY-YIG_endonuc"/>
</dbReference>
<dbReference type="PANTHER" id="PTHR21301:SF10">
    <property type="entry name" value="REVERSE TRANSCRIPTASE DOMAIN-CONTAINING PROTEIN"/>
    <property type="match status" value="1"/>
</dbReference>
<dbReference type="Proteomes" id="UP000000311">
    <property type="component" value="Unassembled WGS sequence"/>
</dbReference>
<dbReference type="InParanoid" id="E1ZVN8"/>
<dbReference type="AlphaFoldDB" id="E1ZVN8"/>
<dbReference type="OMA" id="WITSINQ"/>